<dbReference type="GO" id="GO:0006310">
    <property type="term" value="P:DNA recombination"/>
    <property type="evidence" value="ECO:0007669"/>
    <property type="project" value="UniProtKB-KW"/>
</dbReference>
<evidence type="ECO:0000259" key="3">
    <source>
        <dbReference type="Pfam" id="PF05970"/>
    </source>
</evidence>
<comment type="cofactor">
    <cofactor evidence="1">
        <name>Mg(2+)</name>
        <dbReference type="ChEBI" id="CHEBI:18420"/>
    </cofactor>
</comment>
<dbReference type="Proteomes" id="UP000565441">
    <property type="component" value="Unassembled WGS sequence"/>
</dbReference>
<dbReference type="Pfam" id="PF05970">
    <property type="entry name" value="PIF1"/>
    <property type="match status" value="1"/>
</dbReference>
<feature type="domain" description="DUF6570" evidence="5">
    <location>
        <begin position="2"/>
        <end position="82"/>
    </location>
</feature>
<keyword evidence="7" id="KW-1185">Reference proteome</keyword>
<feature type="compositionally biased region" description="Low complexity" evidence="2">
    <location>
        <begin position="1975"/>
        <end position="1986"/>
    </location>
</feature>
<keyword evidence="1" id="KW-0347">Helicase</keyword>
<evidence type="ECO:0000259" key="4">
    <source>
        <dbReference type="Pfam" id="PF14214"/>
    </source>
</evidence>
<keyword evidence="1" id="KW-0067">ATP-binding</keyword>
<dbReference type="InterPro" id="IPR010285">
    <property type="entry name" value="DNA_helicase_pif1-like_DEAD"/>
</dbReference>
<dbReference type="GO" id="GO:0043139">
    <property type="term" value="F:5'-3' DNA helicase activity"/>
    <property type="evidence" value="ECO:0007669"/>
    <property type="project" value="UniProtKB-EC"/>
</dbReference>
<dbReference type="InterPro" id="IPR046700">
    <property type="entry name" value="DUF6570"/>
</dbReference>
<dbReference type="OrthoDB" id="3259294at2759"/>
<evidence type="ECO:0000259" key="5">
    <source>
        <dbReference type="Pfam" id="PF20209"/>
    </source>
</evidence>
<dbReference type="PANTHER" id="PTHR47642">
    <property type="entry name" value="ATP-DEPENDENT DNA HELICASE"/>
    <property type="match status" value="1"/>
</dbReference>
<dbReference type="GO" id="GO:0006281">
    <property type="term" value="P:DNA repair"/>
    <property type="evidence" value="ECO:0007669"/>
    <property type="project" value="UniProtKB-KW"/>
</dbReference>
<keyword evidence="1" id="KW-0378">Hydrolase</keyword>
<dbReference type="SUPFAM" id="SSF52540">
    <property type="entry name" value="P-loop containing nucleoside triphosphate hydrolases"/>
    <property type="match status" value="1"/>
</dbReference>
<comment type="catalytic activity">
    <reaction evidence="1">
        <text>ATP + H2O = ADP + phosphate + H(+)</text>
        <dbReference type="Rhea" id="RHEA:13065"/>
        <dbReference type="ChEBI" id="CHEBI:15377"/>
        <dbReference type="ChEBI" id="CHEBI:15378"/>
        <dbReference type="ChEBI" id="CHEBI:30616"/>
        <dbReference type="ChEBI" id="CHEBI:43474"/>
        <dbReference type="ChEBI" id="CHEBI:456216"/>
        <dbReference type="EC" id="5.6.2.3"/>
    </reaction>
</comment>
<dbReference type="GO" id="GO:0005524">
    <property type="term" value="F:ATP binding"/>
    <property type="evidence" value="ECO:0007669"/>
    <property type="project" value="UniProtKB-KW"/>
</dbReference>
<dbReference type="EC" id="5.6.2.3" evidence="1"/>
<dbReference type="Pfam" id="PF20209">
    <property type="entry name" value="DUF6570"/>
    <property type="match status" value="1"/>
</dbReference>
<dbReference type="GO" id="GO:0016787">
    <property type="term" value="F:hydrolase activity"/>
    <property type="evidence" value="ECO:0007669"/>
    <property type="project" value="UniProtKB-KW"/>
</dbReference>
<comment type="similarity">
    <text evidence="1">Belongs to the helicase family.</text>
</comment>
<evidence type="ECO:0000256" key="2">
    <source>
        <dbReference type="SAM" id="MobiDB-lite"/>
    </source>
</evidence>
<dbReference type="InterPro" id="IPR051055">
    <property type="entry name" value="PIF1_helicase"/>
</dbReference>
<accession>A0A8H5M9I9</accession>
<keyword evidence="1" id="KW-0234">DNA repair</keyword>
<evidence type="ECO:0000313" key="6">
    <source>
        <dbReference type="EMBL" id="KAF5385898.1"/>
    </source>
</evidence>
<reference evidence="6 7" key="1">
    <citation type="journal article" date="2020" name="ISME J.">
        <title>Uncovering the hidden diversity of litter-decomposition mechanisms in mushroom-forming fungi.</title>
        <authorList>
            <person name="Floudas D."/>
            <person name="Bentzer J."/>
            <person name="Ahren D."/>
            <person name="Johansson T."/>
            <person name="Persson P."/>
            <person name="Tunlid A."/>
        </authorList>
    </citation>
    <scope>NUCLEOTIDE SEQUENCE [LARGE SCALE GENOMIC DNA]</scope>
    <source>
        <strain evidence="6 7">CBS 661.87</strain>
    </source>
</reference>
<dbReference type="EMBL" id="JAACJP010000003">
    <property type="protein sequence ID" value="KAF5385898.1"/>
    <property type="molecule type" value="Genomic_DNA"/>
</dbReference>
<keyword evidence="1" id="KW-0233">DNA recombination</keyword>
<evidence type="ECO:0000313" key="7">
    <source>
        <dbReference type="Proteomes" id="UP000565441"/>
    </source>
</evidence>
<dbReference type="Gene3D" id="3.40.50.300">
    <property type="entry name" value="P-loop containing nucleotide triphosphate hydrolases"/>
    <property type="match status" value="1"/>
</dbReference>
<feature type="domain" description="Helitron helicase-like" evidence="4">
    <location>
        <begin position="201"/>
        <end position="418"/>
    </location>
</feature>
<dbReference type="GO" id="GO:0000723">
    <property type="term" value="P:telomere maintenance"/>
    <property type="evidence" value="ECO:0007669"/>
    <property type="project" value="InterPro"/>
</dbReference>
<dbReference type="InterPro" id="IPR025476">
    <property type="entry name" value="Helitron_helicase-like"/>
</dbReference>
<evidence type="ECO:0000256" key="1">
    <source>
        <dbReference type="RuleBase" id="RU363044"/>
    </source>
</evidence>
<feature type="region of interest" description="Disordered" evidence="2">
    <location>
        <begin position="1965"/>
        <end position="1999"/>
    </location>
</feature>
<feature type="domain" description="DNA helicase Pif1-like DEAD-box helicase" evidence="3">
    <location>
        <begin position="1106"/>
        <end position="1314"/>
    </location>
</feature>
<name>A0A8H5M9I9_9AGAR</name>
<gene>
    <name evidence="6" type="ORF">D9615_002210</name>
</gene>
<comment type="caution">
    <text evidence="6">The sequence shown here is derived from an EMBL/GenBank/DDBJ whole genome shotgun (WGS) entry which is preliminary data.</text>
</comment>
<keyword evidence="1" id="KW-0547">Nucleotide-binding</keyword>
<organism evidence="6 7">
    <name type="scientific">Tricholomella constricta</name>
    <dbReference type="NCBI Taxonomy" id="117010"/>
    <lineage>
        <taxon>Eukaryota</taxon>
        <taxon>Fungi</taxon>
        <taxon>Dikarya</taxon>
        <taxon>Basidiomycota</taxon>
        <taxon>Agaricomycotina</taxon>
        <taxon>Agaricomycetes</taxon>
        <taxon>Agaricomycetidae</taxon>
        <taxon>Agaricales</taxon>
        <taxon>Tricholomatineae</taxon>
        <taxon>Lyophyllaceae</taxon>
        <taxon>Tricholomella</taxon>
    </lineage>
</organism>
<keyword evidence="1" id="KW-0227">DNA damage</keyword>
<sequence length="2031" mass="227995">MVAFESPVPKMYNMLPPPMADLDDVLAILFTGPCRPSEEDMKRDMKRVPVLVRRKAVRAALEWLRLNHPDYEDVGISEVNLESYPEDCPPVSVVYQERHTNKIAEATSVHDNGEEEGVEAGDCPFVVHGLMGEQLGAISVDELKGMALKHWKSGGKALRVGSSGNLESIYDNPDLYPRMFPWLFPYGLGGIGSTPLSDAKHKKHLLMYHDKRFQTDLAFPFAAFSHQQIKDGSSGSFLCAEAANFHQITDRLLNVNQDVLEDLSKRMERGDIVKPQTEAEKSCFQVIKDLDQVGGKVKGSVASKKYMRNEIWSLIANQGAPSWYITLSPADLCHPICLYYADKKESFDPILRSGDERFRLIAHNPVAAARFFDFMVRLFIKHVLGFGSDHSGLYGDTSAFYGTVEQQGRLTLHLHLLLWIRNGLAPDDARKLIMDPSSPFQRELVQYLEAAHQGEFNTGTIDDVRAAVDAAAKSPDYKKPTETLPEPPPNPCSDDCGQPPCGQCDKLATWWTRFKFTVDDLLLKSNVHTCRSTVNKDGSKSKKKQYEGCLDNKWGTCRSRFPRPIFKQTEVDPATGSLHIKKLESWINTFSSTVTYLFRCNTDVTSMRSGTAIKGVMHYVTKYVTKTSLKTHVIFDTVRTMFRKNAEVVGGSASCTDKARKLMTKIVNCLGVKTEMGSPMICMYLLQNPDHYTSHSFRTFYWQDFVREAMSAFPEHASSSLHPPEKVVLVKRNGRVIGLSHLYDYVYRATELESMCLYDWVARFHRIKGDNVTDMTSAQHLKVDAEEDKDISECKVEHHNGGEWPEGGGGPAVKNNKKRAKSTIHAFLPDHPLSTTHSTVCVDAKHGVVPNFAGRALPRRDQGDREYYCATMLTMFKPWRSGLDLRTKIDAPFKPGGPDESYSSWDEAFVAAKFLPRHDTLIKNFNIQYECMDAQDDFHAQMKKGTVHLPGSMDAHMSYISNFQQDQQIDDFTFDEANIDCNEILGSVDSARGHSTVIAEIQSMTGIMNAEGWRDPQPQLLPDDTDLCPTAPLIEQPGSMWKASVAKKRALILDERARNLPGGKKHSKNHGDPNVVEIVDKSYLNRKCKSGKWASTIDNLVLDFGLNKEQCRAFTIVANHAANPASEQLKMYIGGMGGTGKTQVLKALMKYFDMRKETHRIIVVAPTGTAASLLGGSTYHYMFGISDIDGQRNTQLAQVKTRLTGVDYVFFDEVSMLSCRDLYRISARLAHVLGDADTPFGGMNMIFAGDFAQLPPAMGGEAISLYSRTVGEGGVSLRNQESAIGKALWHQVTTVVILRQNMRQSIQSAEDTKLRKALENMRYKSCTPEDLIFLRSRVSSKSPGKPSIIDKEFRNVSIITGLNRVKDAINGIGSERFAKETNQTLTHFYSEDLITPLEDADIRKQRLAAGVRARVKKSMPSEKDQMALWESPHCRNTPVGVAWRDNSCAYDVPVVLLHNIWRQKPDTITELLTFCNSEILASLIAQFSYAATLQPVRLENLCDTLRHSLFVKSPSTFPWGQYTSVHSMFDYIFDSRVQASPHGEIASKSTGPYRAQGESLGVLMKSRRYGPLHEDFDFEEHLNVPDAHRMPEIPLSLRVSRNVDIKKYNDESIFKTVSAKETPCPRPVDLDIGPTLCQPYAYTDEEMQEMVDSQAVCATLSPLPLELVRFIEAEHLRSKKVAEVDRQDKDMESKAWTRLLGSMCLVDPVKRVPAQRDRITIPTTYLLCIKNKLCPPLNFFTNDRIDLVNYSPQDVHFKLLRPWSDEDSSEKVQLLDMPKMISMWGADDVSTCLTPYRYTEASADLLTALELLCNPLSSSTSTSTTGTETPSSEAATSVYSYATEFKKHRDFFLQLDNYETTFKDWYPFEVKACRDILKGILFDWDVYASEVLLRICLGSLERERKAATPAFKRPFEQGHFTGSKTPRASRSDSAPSQIALASPFGPELDECLNVSYVDAVTPFGSNRAQSRPSKTESLSTLNSETTPCGPQNPAKGSRESVRFLTSTGSAADIVWRTTRRFRTYLILRVHV</sequence>
<dbReference type="InterPro" id="IPR027417">
    <property type="entry name" value="P-loop_NTPase"/>
</dbReference>
<proteinExistence type="inferred from homology"/>
<dbReference type="Pfam" id="PF14214">
    <property type="entry name" value="Helitron_like_N"/>
    <property type="match status" value="1"/>
</dbReference>
<protein>
    <recommendedName>
        <fullName evidence="1">ATP-dependent DNA helicase</fullName>
        <ecNumber evidence="1">5.6.2.3</ecNumber>
    </recommendedName>
</protein>